<feature type="region of interest" description="Disordered" evidence="1">
    <location>
        <begin position="25"/>
        <end position="45"/>
    </location>
</feature>
<evidence type="ECO:0000313" key="2">
    <source>
        <dbReference type="EMBL" id="CAD6440279.1"/>
    </source>
</evidence>
<accession>A0A8H2ZJL4</accession>
<sequence length="122" mass="13821">MASKVRSSFKPPFLPYFPSFSPHTTDKHHIKYQSQHKNSQQSTFINNCSISKPQKIHIYPHKSKCQNNPKPTSSPSVNPTFLSLNNHLWQATGNPPMLPKSTLDQAETSLARPRLAMLPKLD</sequence>
<feature type="region of interest" description="Disordered" evidence="1">
    <location>
        <begin position="61"/>
        <end position="81"/>
    </location>
</feature>
<dbReference type="EMBL" id="CAJHIA010000002">
    <property type="protein sequence ID" value="CAD6440279.1"/>
    <property type="molecule type" value="Genomic_DNA"/>
</dbReference>
<gene>
    <name evidence="2" type="ORF">SCLTRI_LOCUS835</name>
</gene>
<feature type="compositionally biased region" description="Polar residues" evidence="1">
    <location>
        <begin position="65"/>
        <end position="81"/>
    </location>
</feature>
<organism evidence="2 3">
    <name type="scientific">Sclerotinia trifoliorum</name>
    <dbReference type="NCBI Taxonomy" id="28548"/>
    <lineage>
        <taxon>Eukaryota</taxon>
        <taxon>Fungi</taxon>
        <taxon>Dikarya</taxon>
        <taxon>Ascomycota</taxon>
        <taxon>Pezizomycotina</taxon>
        <taxon>Leotiomycetes</taxon>
        <taxon>Helotiales</taxon>
        <taxon>Sclerotiniaceae</taxon>
        <taxon>Sclerotinia</taxon>
    </lineage>
</organism>
<comment type="caution">
    <text evidence="2">The sequence shown here is derived from an EMBL/GenBank/DDBJ whole genome shotgun (WGS) entry which is preliminary data.</text>
</comment>
<dbReference type="AlphaFoldDB" id="A0A8H2ZJL4"/>
<protein>
    <submittedName>
        <fullName evidence="2">92db88ff-3675-48c1-8384-acf4c3b5d8ef</fullName>
    </submittedName>
</protein>
<feature type="compositionally biased region" description="Polar residues" evidence="1">
    <location>
        <begin position="32"/>
        <end position="45"/>
    </location>
</feature>
<evidence type="ECO:0000313" key="3">
    <source>
        <dbReference type="Proteomes" id="UP000624404"/>
    </source>
</evidence>
<reference evidence="2" key="1">
    <citation type="submission" date="2020-10" db="EMBL/GenBank/DDBJ databases">
        <authorList>
            <person name="Kusch S."/>
        </authorList>
    </citation>
    <scope>NUCLEOTIDE SEQUENCE</scope>
    <source>
        <strain evidence="2">SwB9</strain>
    </source>
</reference>
<dbReference type="Proteomes" id="UP000624404">
    <property type="component" value="Unassembled WGS sequence"/>
</dbReference>
<name>A0A8H2ZJL4_9HELO</name>
<proteinExistence type="predicted"/>
<keyword evidence="3" id="KW-1185">Reference proteome</keyword>
<evidence type="ECO:0000256" key="1">
    <source>
        <dbReference type="SAM" id="MobiDB-lite"/>
    </source>
</evidence>